<dbReference type="AlphaFoldDB" id="I3N959"/>
<comment type="similarity">
    <text evidence="11">Belongs to the MHC class I family.</text>
</comment>
<accession>I3N959</accession>
<evidence type="ECO:0000256" key="7">
    <source>
        <dbReference type="ARBA" id="ARBA00022989"/>
    </source>
</evidence>
<dbReference type="SUPFAM" id="SSF48726">
    <property type="entry name" value="Immunoglobulin"/>
    <property type="match status" value="1"/>
</dbReference>
<dbReference type="FunFam" id="3.30.500.10:FF:000003">
    <property type="entry name" value="IgG receptor FcRn large subunit p51"/>
    <property type="match status" value="1"/>
</dbReference>
<evidence type="ECO:0000256" key="4">
    <source>
        <dbReference type="ARBA" id="ARBA00022622"/>
    </source>
</evidence>
<dbReference type="SMART" id="SM00407">
    <property type="entry name" value="IGc1"/>
    <property type="match status" value="1"/>
</dbReference>
<dbReference type="InterPro" id="IPR050208">
    <property type="entry name" value="MHC_class-I_related"/>
</dbReference>
<keyword evidence="6" id="KW-0732">Signal</keyword>
<dbReference type="Gene3D" id="2.60.40.10">
    <property type="entry name" value="Immunoglobulins"/>
    <property type="match status" value="1"/>
</dbReference>
<proteinExistence type="inferred from homology"/>
<feature type="transmembrane region" description="Helical" evidence="12">
    <location>
        <begin position="353"/>
        <end position="372"/>
    </location>
</feature>
<evidence type="ECO:0000256" key="12">
    <source>
        <dbReference type="SAM" id="Phobius"/>
    </source>
</evidence>
<reference evidence="14" key="2">
    <citation type="submission" date="2025-08" db="UniProtKB">
        <authorList>
            <consortium name="Ensembl"/>
        </authorList>
    </citation>
    <scope>IDENTIFICATION</scope>
</reference>
<dbReference type="PANTHER" id="PTHR16675:SF154">
    <property type="entry name" value="MHC CLASS I POLYPEPTIDE-RELATED SEQUENCE A-RELATED"/>
    <property type="match status" value="1"/>
</dbReference>
<dbReference type="InterPro" id="IPR003006">
    <property type="entry name" value="Ig/MHC_CS"/>
</dbReference>
<evidence type="ECO:0000313" key="15">
    <source>
        <dbReference type="Proteomes" id="UP000005215"/>
    </source>
</evidence>
<dbReference type="InterPro" id="IPR007110">
    <property type="entry name" value="Ig-like_dom"/>
</dbReference>
<evidence type="ECO:0000256" key="5">
    <source>
        <dbReference type="ARBA" id="ARBA00022692"/>
    </source>
</evidence>
<keyword evidence="15" id="KW-1185">Reference proteome</keyword>
<keyword evidence="9" id="KW-1015">Disulfide bond</keyword>
<dbReference type="EMBL" id="AGTP01119897">
    <property type="status" value="NOT_ANNOTATED_CDS"/>
    <property type="molecule type" value="Genomic_DNA"/>
</dbReference>
<dbReference type="HOGENOM" id="CLU_047501_4_0_1"/>
<protein>
    <recommendedName>
        <fullName evidence="13">Ig-like domain-containing protein</fullName>
    </recommendedName>
</protein>
<dbReference type="InterPro" id="IPR013783">
    <property type="entry name" value="Ig-like_fold"/>
</dbReference>
<dbReference type="InterPro" id="IPR003597">
    <property type="entry name" value="Ig_C1-set"/>
</dbReference>
<dbReference type="Ensembl" id="ENSSTOT00000028750.2">
    <property type="protein sequence ID" value="ENSSTOP00000020905.2"/>
    <property type="gene ID" value="ENSSTOG00000027282.2"/>
</dbReference>
<dbReference type="STRING" id="43179.ENSSTOP00000020905"/>
<dbReference type="Pfam" id="PF07654">
    <property type="entry name" value="C1-set"/>
    <property type="match status" value="1"/>
</dbReference>
<dbReference type="InterPro" id="IPR001039">
    <property type="entry name" value="MHC_I_a_a1/a2"/>
</dbReference>
<sequence>MTEFVILLPQPPESLGLQVGTTRSSCLCAYSEYAGWSGEQKLWVEHGWCSHFQEEMSFIVVSSPGAHSLHYSLTVRCQGGSVLSRFFAQGHLDDQPFLSYDSERGSVEPCALWAETVLGPETWDTETQDLAENGKNLRVTLADINFLKEEKGGEWSHSLQESWGCEIREDNRTRGFWNFYYDGEPFLSYHPETRSWTVQPSPAQILAMKVKNSLDADGIQSKAQWAHVQGTVCGRLRRYLNSWIAFNETTVSPKVNITCDEVLEDTIIMTCWALGFYPKNIFLTWLQDGKPLSQDTQKSGSILSYGNGTYQTWVSTRIPQGQEQRFSCHVGHSGNHINGTVSCSTALLLRSRWPTILAAVVGAVIILFWLLWCKKRRTTSAAQGPGEKSVCTFLDKHAPCSHPNKKKSYHTGTLKL</sequence>
<dbReference type="PROSITE" id="PS00290">
    <property type="entry name" value="IG_MHC"/>
    <property type="match status" value="1"/>
</dbReference>
<keyword evidence="4" id="KW-0449">Lipoprotein</keyword>
<evidence type="ECO:0000256" key="11">
    <source>
        <dbReference type="RuleBase" id="RU004439"/>
    </source>
</evidence>
<evidence type="ECO:0000256" key="9">
    <source>
        <dbReference type="ARBA" id="ARBA00023157"/>
    </source>
</evidence>
<evidence type="ECO:0000256" key="6">
    <source>
        <dbReference type="ARBA" id="ARBA00022729"/>
    </source>
</evidence>
<dbReference type="PANTHER" id="PTHR16675">
    <property type="entry name" value="MHC CLASS I-RELATED"/>
    <property type="match status" value="1"/>
</dbReference>
<evidence type="ECO:0000256" key="3">
    <source>
        <dbReference type="ARBA" id="ARBA00022475"/>
    </source>
</evidence>
<dbReference type="SUPFAM" id="SSF54452">
    <property type="entry name" value="MHC antigen-recognition domain"/>
    <property type="match status" value="1"/>
</dbReference>
<dbReference type="InterPro" id="IPR011161">
    <property type="entry name" value="MHC_I-like_Ag-recog"/>
</dbReference>
<name>I3N959_ICTTR</name>
<evidence type="ECO:0000256" key="1">
    <source>
        <dbReference type="ARBA" id="ARBA00004479"/>
    </source>
</evidence>
<evidence type="ECO:0000313" key="14">
    <source>
        <dbReference type="Ensembl" id="ENSSTOP00000020905.2"/>
    </source>
</evidence>
<keyword evidence="7 12" id="KW-1133">Transmembrane helix</keyword>
<comment type="subcellular location">
    <subcellularLocation>
        <location evidence="2">Cell membrane</location>
        <topology evidence="2">Lipid-anchor</topology>
        <topology evidence="2">GPI-anchor</topology>
    </subcellularLocation>
    <subcellularLocation>
        <location evidence="1">Membrane</location>
        <topology evidence="1">Single-pass type I membrane protein</topology>
    </subcellularLocation>
</comment>
<dbReference type="InterPro" id="IPR011162">
    <property type="entry name" value="MHC_I/II-like_Ag-recog"/>
</dbReference>
<dbReference type="InParanoid" id="I3N959"/>
<dbReference type="eggNOG" id="ENOG502RU00">
    <property type="taxonomic scope" value="Eukaryota"/>
</dbReference>
<feature type="domain" description="Ig-like" evidence="13">
    <location>
        <begin position="253"/>
        <end position="342"/>
    </location>
</feature>
<dbReference type="GO" id="GO:0005615">
    <property type="term" value="C:extracellular space"/>
    <property type="evidence" value="ECO:0007669"/>
    <property type="project" value="TreeGrafter"/>
</dbReference>
<keyword evidence="8 12" id="KW-0472">Membrane</keyword>
<evidence type="ECO:0000259" key="13">
    <source>
        <dbReference type="PROSITE" id="PS50835"/>
    </source>
</evidence>
<dbReference type="InterPro" id="IPR037055">
    <property type="entry name" value="MHC_I-like_Ag-recog_sf"/>
</dbReference>
<keyword evidence="10" id="KW-0325">Glycoprotein</keyword>
<organism evidence="14 15">
    <name type="scientific">Ictidomys tridecemlineatus</name>
    <name type="common">Thirteen-lined ground squirrel</name>
    <name type="synonym">Spermophilus tridecemlineatus</name>
    <dbReference type="NCBI Taxonomy" id="43179"/>
    <lineage>
        <taxon>Eukaryota</taxon>
        <taxon>Metazoa</taxon>
        <taxon>Chordata</taxon>
        <taxon>Craniata</taxon>
        <taxon>Vertebrata</taxon>
        <taxon>Euteleostomi</taxon>
        <taxon>Mammalia</taxon>
        <taxon>Eutheria</taxon>
        <taxon>Euarchontoglires</taxon>
        <taxon>Glires</taxon>
        <taxon>Rodentia</taxon>
        <taxon>Sciuromorpha</taxon>
        <taxon>Sciuridae</taxon>
        <taxon>Xerinae</taxon>
        <taxon>Marmotini</taxon>
        <taxon>Ictidomys</taxon>
    </lineage>
</organism>
<evidence type="ECO:0000256" key="10">
    <source>
        <dbReference type="ARBA" id="ARBA00023180"/>
    </source>
</evidence>
<keyword evidence="3" id="KW-1003">Cell membrane</keyword>
<dbReference type="Proteomes" id="UP000005215">
    <property type="component" value="Unassembled WGS sequence"/>
</dbReference>
<reference evidence="14" key="3">
    <citation type="submission" date="2025-09" db="UniProtKB">
        <authorList>
            <consortium name="Ensembl"/>
        </authorList>
    </citation>
    <scope>IDENTIFICATION</scope>
</reference>
<dbReference type="GeneTree" id="ENSGT01150000286995"/>
<dbReference type="Pfam" id="PF00129">
    <property type="entry name" value="MHC_I"/>
    <property type="match status" value="1"/>
</dbReference>
<dbReference type="PROSITE" id="PS50835">
    <property type="entry name" value="IG_LIKE"/>
    <property type="match status" value="1"/>
</dbReference>
<keyword evidence="5 12" id="KW-0812">Transmembrane</keyword>
<keyword evidence="4" id="KW-0336">GPI-anchor</keyword>
<reference evidence="15" key="1">
    <citation type="submission" date="2011-11" db="EMBL/GenBank/DDBJ databases">
        <title>The Draft Genome of Spermophilus tridecemlineatus.</title>
        <authorList>
            <consortium name="The Broad Institute Genome Assembly &amp; Analysis Group"/>
            <consortium name="Computational R&amp;D Group"/>
            <consortium name="and Sequencing Platform"/>
            <person name="Di Palma F."/>
            <person name="Alfoldi J."/>
            <person name="Johnson J."/>
            <person name="Berlin A."/>
            <person name="Gnerre S."/>
            <person name="Jaffe D."/>
            <person name="MacCallum I."/>
            <person name="Young S."/>
            <person name="Walker B.J."/>
            <person name="Lindblad-Toh K."/>
        </authorList>
    </citation>
    <scope>NUCLEOTIDE SEQUENCE [LARGE SCALE GENOMIC DNA]</scope>
</reference>
<dbReference type="GO" id="GO:0006955">
    <property type="term" value="P:immune response"/>
    <property type="evidence" value="ECO:0007669"/>
    <property type="project" value="TreeGrafter"/>
</dbReference>
<evidence type="ECO:0000256" key="8">
    <source>
        <dbReference type="ARBA" id="ARBA00023136"/>
    </source>
</evidence>
<dbReference type="PRINTS" id="PR01638">
    <property type="entry name" value="MHCCLASSI"/>
</dbReference>
<dbReference type="Gene3D" id="3.30.500.10">
    <property type="entry name" value="MHC class I-like antigen recognition-like"/>
    <property type="match status" value="1"/>
</dbReference>
<dbReference type="FunFam" id="2.60.40.10:FF:000204">
    <property type="entry name" value="Major histocompatibility complex, class I-related protein"/>
    <property type="match status" value="1"/>
</dbReference>
<evidence type="ECO:0000256" key="2">
    <source>
        <dbReference type="ARBA" id="ARBA00004609"/>
    </source>
</evidence>
<dbReference type="GO" id="GO:0009897">
    <property type="term" value="C:external side of plasma membrane"/>
    <property type="evidence" value="ECO:0007669"/>
    <property type="project" value="TreeGrafter"/>
</dbReference>
<dbReference type="InterPro" id="IPR036179">
    <property type="entry name" value="Ig-like_dom_sf"/>
</dbReference>